<dbReference type="PANTHER" id="PTHR24089">
    <property type="entry name" value="SOLUTE CARRIER FAMILY 25"/>
    <property type="match status" value="1"/>
</dbReference>
<protein>
    <submittedName>
        <fullName evidence="8">Uncharacterized protein</fullName>
    </submittedName>
</protein>
<comment type="caution">
    <text evidence="8">The sequence shown here is derived from an EMBL/GenBank/DDBJ whole genome shotgun (WGS) entry which is preliminary data.</text>
</comment>
<evidence type="ECO:0000313" key="8">
    <source>
        <dbReference type="EMBL" id="KAK2076279.1"/>
    </source>
</evidence>
<organism evidence="8 9">
    <name type="scientific">Prototheca wickerhamii</name>
    <dbReference type="NCBI Taxonomy" id="3111"/>
    <lineage>
        <taxon>Eukaryota</taxon>
        <taxon>Viridiplantae</taxon>
        <taxon>Chlorophyta</taxon>
        <taxon>core chlorophytes</taxon>
        <taxon>Trebouxiophyceae</taxon>
        <taxon>Chlorellales</taxon>
        <taxon>Chlorellaceae</taxon>
        <taxon>Prototheca</taxon>
    </lineage>
</organism>
<dbReference type="Gene3D" id="1.50.40.10">
    <property type="entry name" value="Mitochondrial carrier domain"/>
    <property type="match status" value="1"/>
</dbReference>
<feature type="repeat" description="Solcar" evidence="6">
    <location>
        <begin position="145"/>
        <end position="228"/>
    </location>
</feature>
<dbReference type="GO" id="GO:0016020">
    <property type="term" value="C:membrane"/>
    <property type="evidence" value="ECO:0007669"/>
    <property type="project" value="UniProtKB-SubCell"/>
</dbReference>
<evidence type="ECO:0000256" key="4">
    <source>
        <dbReference type="ARBA" id="ARBA00022737"/>
    </source>
</evidence>
<dbReference type="InterPro" id="IPR002067">
    <property type="entry name" value="MCP"/>
</dbReference>
<dbReference type="PRINTS" id="PR00926">
    <property type="entry name" value="MITOCARRIER"/>
</dbReference>
<dbReference type="EMBL" id="JASFZW010000011">
    <property type="protein sequence ID" value="KAK2076279.1"/>
    <property type="molecule type" value="Genomic_DNA"/>
</dbReference>
<evidence type="ECO:0000256" key="7">
    <source>
        <dbReference type="RuleBase" id="RU000488"/>
    </source>
</evidence>
<evidence type="ECO:0000313" key="9">
    <source>
        <dbReference type="Proteomes" id="UP001255856"/>
    </source>
</evidence>
<gene>
    <name evidence="8" type="ORF">QBZ16_001211</name>
</gene>
<evidence type="ECO:0000256" key="1">
    <source>
        <dbReference type="ARBA" id="ARBA00004141"/>
    </source>
</evidence>
<dbReference type="Pfam" id="PF00153">
    <property type="entry name" value="Mito_carr"/>
    <property type="match status" value="3"/>
</dbReference>
<proteinExistence type="inferred from homology"/>
<dbReference type="PROSITE" id="PS50920">
    <property type="entry name" value="SOLCAR"/>
    <property type="match status" value="3"/>
</dbReference>
<keyword evidence="3 6" id="KW-0812">Transmembrane</keyword>
<dbReference type="Proteomes" id="UP001255856">
    <property type="component" value="Unassembled WGS sequence"/>
</dbReference>
<feature type="repeat" description="Solcar" evidence="6">
    <location>
        <begin position="230"/>
        <end position="316"/>
    </location>
</feature>
<evidence type="ECO:0000256" key="3">
    <source>
        <dbReference type="ARBA" id="ARBA00022692"/>
    </source>
</evidence>
<dbReference type="GO" id="GO:0055085">
    <property type="term" value="P:transmembrane transport"/>
    <property type="evidence" value="ECO:0007669"/>
    <property type="project" value="InterPro"/>
</dbReference>
<dbReference type="SUPFAM" id="SSF103506">
    <property type="entry name" value="Mitochondrial carrier"/>
    <property type="match status" value="1"/>
</dbReference>
<accession>A0AAD9IDS3</accession>
<keyword evidence="2 7" id="KW-0813">Transport</keyword>
<dbReference type="AlphaFoldDB" id="A0AAD9IDS3"/>
<comment type="subcellular location">
    <subcellularLocation>
        <location evidence="1">Membrane</location>
        <topology evidence="1">Multi-pass membrane protein</topology>
    </subcellularLocation>
</comment>
<keyword evidence="4" id="KW-0677">Repeat</keyword>
<evidence type="ECO:0000256" key="2">
    <source>
        <dbReference type="ARBA" id="ARBA00022448"/>
    </source>
</evidence>
<evidence type="ECO:0000256" key="6">
    <source>
        <dbReference type="PROSITE-ProRule" id="PRU00282"/>
    </source>
</evidence>
<keyword evidence="5 6" id="KW-0472">Membrane</keyword>
<dbReference type="InterPro" id="IPR018108">
    <property type="entry name" value="MCP_transmembrane"/>
</dbReference>
<comment type="similarity">
    <text evidence="7">Belongs to the mitochondrial carrier (TC 2.A.29) family.</text>
</comment>
<feature type="repeat" description="Solcar" evidence="6">
    <location>
        <begin position="43"/>
        <end position="137"/>
    </location>
</feature>
<reference evidence="8" key="1">
    <citation type="submission" date="2021-01" db="EMBL/GenBank/DDBJ databases">
        <authorList>
            <person name="Eckstrom K.M.E."/>
        </authorList>
    </citation>
    <scope>NUCLEOTIDE SEQUENCE</scope>
    <source>
        <strain evidence="8">UVCC 0001</strain>
    </source>
</reference>
<dbReference type="InterPro" id="IPR023395">
    <property type="entry name" value="MCP_dom_sf"/>
</dbReference>
<keyword evidence="9" id="KW-1185">Reference proteome</keyword>
<sequence length="341" mass="36569">MARKSARSTSNKGHASIRIDSTTLPVLLELGKRRPLALLGLVPRPVVLFSAGALSGALARTLTAPLDRVKILLQVRGGLDTGPLGVAAARGRFLQSLAAIHREEGLRGYWKGNLPQVLKVVPHSAAQLYSYEVFKDFFSDEEGRLTVWRRLAAGAAAGMTATLVTFPLDTLRLRMAVDPKCRTMGGAVLTLLREGSGAAFYRGLGASLAGIAPYMALELATYDTLPPRMPAVARGFTAAAVATLTCYPLDTLRRHIQLQAGASVAAGAAARHILASDGIPGFYRGFVPSSLKNLPNKSTRGWFGIKLSVFDTVKRVMAHSQEALQEEVDRDPELAKFLGRL</sequence>
<evidence type="ECO:0000256" key="5">
    <source>
        <dbReference type="ARBA" id="ARBA00023136"/>
    </source>
</evidence>
<name>A0AAD9IDS3_PROWI</name>